<proteinExistence type="predicted"/>
<protein>
    <recommendedName>
        <fullName evidence="4">Fimbrial assembly family protein</fullName>
    </recommendedName>
</protein>
<dbReference type="EMBL" id="LBWR01000001">
    <property type="protein sequence ID" value="KKR12716.1"/>
    <property type="molecule type" value="Genomic_DNA"/>
</dbReference>
<dbReference type="STRING" id="1619013.UT41_C0001G0260"/>
<sequence>MPYTQSALQTELSRQREAAAGWPWRLMTLSIIVLLAVVAVYLGMRFGFEEAYLKGALADEEAAYTATFKSVSPEDQKRVFDFYSQLSNIDTLLKKQGKVTPYAVIIEQNTLNAITFSNLDIKTSDTAIVAVIVGRTATYSSIVQQLGLFKSASDVSDVKLLGARFVNPTDGINFSIQITFDR</sequence>
<reference evidence="2 3" key="1">
    <citation type="journal article" date="2015" name="Nature">
        <title>rRNA introns, odd ribosomes, and small enigmatic genomes across a large radiation of phyla.</title>
        <authorList>
            <person name="Brown C.T."/>
            <person name="Hug L.A."/>
            <person name="Thomas B.C."/>
            <person name="Sharon I."/>
            <person name="Castelle C.J."/>
            <person name="Singh A."/>
            <person name="Wilkins M.J."/>
            <person name="Williams K.H."/>
            <person name="Banfield J.F."/>
        </authorList>
    </citation>
    <scope>NUCLEOTIDE SEQUENCE [LARGE SCALE GENOMIC DNA]</scope>
</reference>
<dbReference type="AlphaFoldDB" id="A0A0G0NIT0"/>
<evidence type="ECO:0000313" key="3">
    <source>
        <dbReference type="Proteomes" id="UP000034665"/>
    </source>
</evidence>
<organism evidence="2 3">
    <name type="scientific">Candidatus Wolfebacteria bacterium GW2011_GWC2_39_22</name>
    <dbReference type="NCBI Taxonomy" id="1619013"/>
    <lineage>
        <taxon>Bacteria</taxon>
        <taxon>Candidatus Wolfeibacteriota</taxon>
    </lineage>
</organism>
<comment type="caution">
    <text evidence="2">The sequence shown here is derived from an EMBL/GenBank/DDBJ whole genome shotgun (WGS) entry which is preliminary data.</text>
</comment>
<evidence type="ECO:0000256" key="1">
    <source>
        <dbReference type="SAM" id="Phobius"/>
    </source>
</evidence>
<accession>A0A0G0NIT0</accession>
<feature type="transmembrane region" description="Helical" evidence="1">
    <location>
        <begin position="22"/>
        <end position="44"/>
    </location>
</feature>
<gene>
    <name evidence="2" type="ORF">UT41_C0001G0260</name>
</gene>
<keyword evidence="1" id="KW-0472">Membrane</keyword>
<name>A0A0G0NIT0_9BACT</name>
<dbReference type="Proteomes" id="UP000034665">
    <property type="component" value="Unassembled WGS sequence"/>
</dbReference>
<keyword evidence="1" id="KW-1133">Transmembrane helix</keyword>
<keyword evidence="1" id="KW-0812">Transmembrane</keyword>
<evidence type="ECO:0008006" key="4">
    <source>
        <dbReference type="Google" id="ProtNLM"/>
    </source>
</evidence>
<evidence type="ECO:0000313" key="2">
    <source>
        <dbReference type="EMBL" id="KKR12716.1"/>
    </source>
</evidence>